<keyword evidence="11" id="KW-0472">Membrane</keyword>
<evidence type="ECO:0000313" key="15">
    <source>
        <dbReference type="Proteomes" id="UP000192569"/>
    </source>
</evidence>
<keyword evidence="9" id="KW-0735">Signal-anchor</keyword>
<dbReference type="Gene3D" id="3.90.550.10">
    <property type="entry name" value="Spore Coat Polysaccharide Biosynthesis Protein SpsA, Chain A"/>
    <property type="match status" value="1"/>
</dbReference>
<comment type="catalytic activity">
    <reaction evidence="12">
        <text>a di-trans,poly-cis-dolichyl phosphate + UDP-alpha-D-glucose = a di-trans,poly-cis-dolichyl beta-D-glucosyl phosphate + UDP</text>
        <dbReference type="Rhea" id="RHEA:15401"/>
        <dbReference type="Rhea" id="RHEA-COMP:19498"/>
        <dbReference type="Rhea" id="RHEA-COMP:19502"/>
        <dbReference type="ChEBI" id="CHEBI:57525"/>
        <dbReference type="ChEBI" id="CHEBI:57683"/>
        <dbReference type="ChEBI" id="CHEBI:58223"/>
        <dbReference type="ChEBI" id="CHEBI:58885"/>
        <dbReference type="EC" id="2.4.1.117"/>
    </reaction>
    <physiologicalReaction direction="left-to-right" evidence="12">
        <dbReference type="Rhea" id="RHEA:15402"/>
    </physiologicalReaction>
</comment>
<keyword evidence="7" id="KW-0812">Transmembrane</keyword>
<dbReference type="PANTHER" id="PTHR10859:SF91">
    <property type="entry name" value="DOLICHYL-PHOSPHATE BETA-GLUCOSYLTRANSFERASE"/>
    <property type="match status" value="1"/>
</dbReference>
<keyword evidence="5" id="KW-0328">Glycosyltransferase</keyword>
<dbReference type="GO" id="GO:0004581">
    <property type="term" value="F:dolichyl-phosphate beta-glucosyltransferase activity"/>
    <property type="evidence" value="ECO:0007669"/>
    <property type="project" value="UniProtKB-EC"/>
</dbReference>
<keyword evidence="8" id="KW-0256">Endoplasmic reticulum</keyword>
<dbReference type="AlphaFoldDB" id="A0A1W1VT27"/>
<evidence type="ECO:0000256" key="10">
    <source>
        <dbReference type="ARBA" id="ARBA00022989"/>
    </source>
</evidence>
<evidence type="ECO:0000313" key="14">
    <source>
        <dbReference type="EMBL" id="SMB96522.1"/>
    </source>
</evidence>
<dbReference type="GO" id="GO:0006487">
    <property type="term" value="P:protein N-linked glycosylation"/>
    <property type="evidence" value="ECO:0007669"/>
    <property type="project" value="TreeGrafter"/>
</dbReference>
<feature type="domain" description="Glycosyltransferase 2-like" evidence="13">
    <location>
        <begin position="3"/>
        <end position="148"/>
    </location>
</feature>
<comment type="similarity">
    <text evidence="3">Belongs to the glycosyltransferase 2 family.</text>
</comment>
<dbReference type="SUPFAM" id="SSF53448">
    <property type="entry name" value="Nucleotide-diphospho-sugar transferases"/>
    <property type="match status" value="1"/>
</dbReference>
<accession>A0A1W1VT27</accession>
<evidence type="ECO:0000256" key="7">
    <source>
        <dbReference type="ARBA" id="ARBA00022692"/>
    </source>
</evidence>
<evidence type="ECO:0000256" key="5">
    <source>
        <dbReference type="ARBA" id="ARBA00022676"/>
    </source>
</evidence>
<proteinExistence type="inferred from homology"/>
<evidence type="ECO:0000256" key="8">
    <source>
        <dbReference type="ARBA" id="ARBA00022824"/>
    </source>
</evidence>
<evidence type="ECO:0000256" key="12">
    <source>
        <dbReference type="ARBA" id="ARBA00045097"/>
    </source>
</evidence>
<name>A0A1W1VT27_9FIRM</name>
<evidence type="ECO:0000256" key="11">
    <source>
        <dbReference type="ARBA" id="ARBA00023136"/>
    </source>
</evidence>
<sequence length="245" mass="26698">MLSIVIPAYNEEGRLAGTLKALRVYFSGQRYEIVVVDDGSYDRTAQIARSFGCRVVQHSCNLGKGAAVKSGVMASTGDPVLLTDADLAAPISEFPKLEAALARGADIAIGSREATGAKVCRASFRRKLAGKVFNLMVRSITGLPYRDTQCGFKLFRGHVARALFSHAKCSGYCFDVEVLVLAREMGLKVEEVGVEWYDMPGSKVRMLRDGWRMFVEAVKIRRSFAGASLLETIGTSVQGDTFWPG</sequence>
<keyword evidence="10" id="KW-1133">Transmembrane helix</keyword>
<evidence type="ECO:0000256" key="3">
    <source>
        <dbReference type="ARBA" id="ARBA00006739"/>
    </source>
</evidence>
<dbReference type="InterPro" id="IPR001173">
    <property type="entry name" value="Glyco_trans_2-like"/>
</dbReference>
<dbReference type="InterPro" id="IPR035518">
    <property type="entry name" value="DPG_synthase"/>
</dbReference>
<comment type="subcellular location">
    <subcellularLocation>
        <location evidence="1">Endoplasmic reticulum membrane</location>
        <topology evidence="1">Single-pass membrane protein</topology>
    </subcellularLocation>
</comment>
<evidence type="ECO:0000259" key="13">
    <source>
        <dbReference type="Pfam" id="PF00535"/>
    </source>
</evidence>
<dbReference type="EMBL" id="LT838272">
    <property type="protein sequence ID" value="SMB96522.1"/>
    <property type="molecule type" value="Genomic_DNA"/>
</dbReference>
<evidence type="ECO:0000256" key="6">
    <source>
        <dbReference type="ARBA" id="ARBA00022679"/>
    </source>
</evidence>
<gene>
    <name evidence="14" type="ORF">SAMN00808754_1525</name>
</gene>
<keyword evidence="15" id="KW-1185">Reference proteome</keyword>
<dbReference type="STRING" id="698762.SAMN00808754_1525"/>
<dbReference type="Proteomes" id="UP000192569">
    <property type="component" value="Chromosome I"/>
</dbReference>
<reference evidence="14 15" key="1">
    <citation type="submission" date="2017-04" db="EMBL/GenBank/DDBJ databases">
        <authorList>
            <person name="Afonso C.L."/>
            <person name="Miller P.J."/>
            <person name="Scott M.A."/>
            <person name="Spackman E."/>
            <person name="Goraichik I."/>
            <person name="Dimitrov K.M."/>
            <person name="Suarez D.L."/>
            <person name="Swayne D.E."/>
        </authorList>
    </citation>
    <scope>NUCLEOTIDE SEQUENCE [LARGE SCALE GENOMIC DNA]</scope>
    <source>
        <strain evidence="14 15">ToBE</strain>
    </source>
</reference>
<organism evidence="14 15">
    <name type="scientific">Thermanaeromonas toyohensis ToBE</name>
    <dbReference type="NCBI Taxonomy" id="698762"/>
    <lineage>
        <taxon>Bacteria</taxon>
        <taxon>Bacillati</taxon>
        <taxon>Bacillota</taxon>
        <taxon>Clostridia</taxon>
        <taxon>Neomoorellales</taxon>
        <taxon>Neomoorellaceae</taxon>
        <taxon>Thermanaeromonas</taxon>
    </lineage>
</organism>
<evidence type="ECO:0000256" key="1">
    <source>
        <dbReference type="ARBA" id="ARBA00004389"/>
    </source>
</evidence>
<dbReference type="InterPro" id="IPR029044">
    <property type="entry name" value="Nucleotide-diphossugar_trans"/>
</dbReference>
<evidence type="ECO:0000256" key="9">
    <source>
        <dbReference type="ARBA" id="ARBA00022968"/>
    </source>
</evidence>
<dbReference type="Pfam" id="PF00535">
    <property type="entry name" value="Glycos_transf_2"/>
    <property type="match status" value="1"/>
</dbReference>
<keyword evidence="6 14" id="KW-0808">Transferase</keyword>
<dbReference type="EC" id="2.4.1.117" evidence="4"/>
<dbReference type="PANTHER" id="PTHR10859">
    <property type="entry name" value="GLYCOSYL TRANSFERASE"/>
    <property type="match status" value="1"/>
</dbReference>
<comment type="pathway">
    <text evidence="2">Protein modification; protein glycosylation.</text>
</comment>
<dbReference type="CDD" id="cd04188">
    <property type="entry name" value="DPG_synthase"/>
    <property type="match status" value="1"/>
</dbReference>
<protein>
    <recommendedName>
        <fullName evidence="4">dolichyl-phosphate beta-glucosyltransferase</fullName>
        <ecNumber evidence="4">2.4.1.117</ecNumber>
    </recommendedName>
</protein>
<evidence type="ECO:0000256" key="4">
    <source>
        <dbReference type="ARBA" id="ARBA00012583"/>
    </source>
</evidence>
<evidence type="ECO:0000256" key="2">
    <source>
        <dbReference type="ARBA" id="ARBA00004922"/>
    </source>
</evidence>